<evidence type="ECO:0000256" key="1">
    <source>
        <dbReference type="ARBA" id="ARBA00022723"/>
    </source>
</evidence>
<dbReference type="EMBL" id="ABCS01000021">
    <property type="protein sequence ID" value="EDM79261.1"/>
    <property type="molecule type" value="Genomic_DNA"/>
</dbReference>
<evidence type="ECO:0000256" key="3">
    <source>
        <dbReference type="PROSITE-ProRule" id="PRU00742"/>
    </source>
</evidence>
<dbReference type="PANTHER" id="PTHR11358">
    <property type="entry name" value="ARGINASE/AGMATINASE"/>
    <property type="match status" value="1"/>
</dbReference>
<dbReference type="GO" id="GO:0046872">
    <property type="term" value="F:metal ion binding"/>
    <property type="evidence" value="ECO:0007669"/>
    <property type="project" value="UniProtKB-KW"/>
</dbReference>
<name>A6G4E9_9BACT</name>
<gene>
    <name evidence="4" type="ORF">PPSIR1_03953</name>
</gene>
<dbReference type="PRINTS" id="PR00116">
    <property type="entry name" value="ARGINASE"/>
</dbReference>
<comment type="caution">
    <text evidence="4">The sequence shown here is derived from an EMBL/GenBank/DDBJ whole genome shotgun (WGS) entry which is preliminary data.</text>
</comment>
<proteinExistence type="inferred from homology"/>
<dbReference type="InterPro" id="IPR006035">
    <property type="entry name" value="Ureohydrolase"/>
</dbReference>
<dbReference type="PROSITE" id="PS51409">
    <property type="entry name" value="ARGINASE_2"/>
    <property type="match status" value="1"/>
</dbReference>
<dbReference type="GO" id="GO:0008783">
    <property type="term" value="F:agmatinase activity"/>
    <property type="evidence" value="ECO:0007669"/>
    <property type="project" value="TreeGrafter"/>
</dbReference>
<keyword evidence="2" id="KW-0378">Hydrolase</keyword>
<dbReference type="Proteomes" id="UP000005801">
    <property type="component" value="Unassembled WGS sequence"/>
</dbReference>
<reference evidence="4 5" key="1">
    <citation type="submission" date="2007-06" db="EMBL/GenBank/DDBJ databases">
        <authorList>
            <person name="Shimkets L."/>
            <person name="Ferriera S."/>
            <person name="Johnson J."/>
            <person name="Kravitz S."/>
            <person name="Beeson K."/>
            <person name="Sutton G."/>
            <person name="Rogers Y.-H."/>
            <person name="Friedman R."/>
            <person name="Frazier M."/>
            <person name="Venter J.C."/>
        </authorList>
    </citation>
    <scope>NUCLEOTIDE SEQUENCE [LARGE SCALE GENOMIC DNA]</scope>
    <source>
        <strain evidence="4 5">SIR-1</strain>
    </source>
</reference>
<dbReference type="InterPro" id="IPR023696">
    <property type="entry name" value="Ureohydrolase_dom_sf"/>
</dbReference>
<dbReference type="PANTHER" id="PTHR11358:SF26">
    <property type="entry name" value="GUANIDINO ACID HYDROLASE, MITOCHONDRIAL"/>
    <property type="match status" value="1"/>
</dbReference>
<dbReference type="Gene3D" id="3.40.800.10">
    <property type="entry name" value="Ureohydrolase domain"/>
    <property type="match status" value="1"/>
</dbReference>
<dbReference type="STRING" id="391625.PPSIR1_03953"/>
<dbReference type="AlphaFoldDB" id="A6G4E9"/>
<dbReference type="Pfam" id="PF00491">
    <property type="entry name" value="Arginase"/>
    <property type="match status" value="1"/>
</dbReference>
<protein>
    <submittedName>
        <fullName evidence="4">Arginase/agmatinase/formiminoglutamase</fullName>
    </submittedName>
</protein>
<evidence type="ECO:0000256" key="2">
    <source>
        <dbReference type="ARBA" id="ARBA00022801"/>
    </source>
</evidence>
<evidence type="ECO:0000313" key="5">
    <source>
        <dbReference type="Proteomes" id="UP000005801"/>
    </source>
</evidence>
<dbReference type="GO" id="GO:0033389">
    <property type="term" value="P:putrescine biosynthetic process from arginine, via agmatine"/>
    <property type="evidence" value="ECO:0007669"/>
    <property type="project" value="TreeGrafter"/>
</dbReference>
<accession>A6G4E9</accession>
<keyword evidence="5" id="KW-1185">Reference proteome</keyword>
<comment type="similarity">
    <text evidence="3">Belongs to the arginase family.</text>
</comment>
<evidence type="ECO:0000313" key="4">
    <source>
        <dbReference type="EMBL" id="EDM79261.1"/>
    </source>
</evidence>
<keyword evidence="1" id="KW-0479">Metal-binding</keyword>
<sequence>MLGAMSQPFAPAPRSLGRDALVDELSRYLRPPGQGIHAVSTGRAELARQTAAYLGPSWNPEEPWRAHLARALDSLGAESTPVAMWAIPSDTGAGIVRGAARGPEAIRAGLGQAPVVDLGDVFSIPQLLDEAMLAESQRHRCQDALWPDLPEARRRQLMVSPMGMAARARALLLEAVPGLRLMTLGGDHTVSGPVLAPLLEAESAESRLDLGIVHFDAHTDLLPSRLGIDLCFATWAYHANVALGGGERMIQLGIRASGRGRSHWEADLDVRQLWGDECEGVPGGELAARVVEHLRARGVTRVYLSNDIDGTDAHWAAACGTPEPGGLRPEQVEAVIRGVGASFDVIGADLVELAPGLSLDVEASRRSVETAVRYTRESLAALAGESSPKSSE</sequence>
<dbReference type="eggNOG" id="COG0010">
    <property type="taxonomic scope" value="Bacteria"/>
</dbReference>
<organism evidence="4 5">
    <name type="scientific">Plesiocystis pacifica SIR-1</name>
    <dbReference type="NCBI Taxonomy" id="391625"/>
    <lineage>
        <taxon>Bacteria</taxon>
        <taxon>Pseudomonadati</taxon>
        <taxon>Myxococcota</taxon>
        <taxon>Polyangia</taxon>
        <taxon>Nannocystales</taxon>
        <taxon>Nannocystaceae</taxon>
        <taxon>Plesiocystis</taxon>
    </lineage>
</organism>
<dbReference type="SUPFAM" id="SSF52768">
    <property type="entry name" value="Arginase/deacetylase"/>
    <property type="match status" value="1"/>
</dbReference>